<evidence type="ECO:0000259" key="1">
    <source>
        <dbReference type="Pfam" id="PF13649"/>
    </source>
</evidence>
<evidence type="ECO:0000313" key="2">
    <source>
        <dbReference type="EMBL" id="OKL43883.1"/>
    </source>
</evidence>
<comment type="caution">
    <text evidence="2">The sequence shown here is derived from an EMBL/GenBank/DDBJ whole genome shotgun (WGS) entry which is preliminary data.</text>
</comment>
<dbReference type="Proteomes" id="UP000185783">
    <property type="component" value="Unassembled WGS sequence"/>
</dbReference>
<dbReference type="SUPFAM" id="SSF53335">
    <property type="entry name" value="S-adenosyl-L-methionine-dependent methyltransferases"/>
    <property type="match status" value="1"/>
</dbReference>
<organism evidence="2 3">
    <name type="scientific">Pseudovibrio exalbescens</name>
    <dbReference type="NCBI Taxonomy" id="197461"/>
    <lineage>
        <taxon>Bacteria</taxon>
        <taxon>Pseudomonadati</taxon>
        <taxon>Pseudomonadota</taxon>
        <taxon>Alphaproteobacteria</taxon>
        <taxon>Hyphomicrobiales</taxon>
        <taxon>Stappiaceae</taxon>
        <taxon>Pseudovibrio</taxon>
    </lineage>
</organism>
<name>A0A1U7JGL3_9HYPH</name>
<gene>
    <name evidence="2" type="ORF">A3843_11235</name>
</gene>
<dbReference type="RefSeq" id="WP_028483138.1">
    <property type="nucleotide sequence ID" value="NZ_LVVZ01000016.1"/>
</dbReference>
<accession>A0A1U7JGL3</accession>
<dbReference type="PANTHER" id="PTHR43591:SF101">
    <property type="entry name" value="METHYLTRANSFERASE-LIKE PROTEIN 27"/>
    <property type="match status" value="1"/>
</dbReference>
<keyword evidence="2" id="KW-0808">Transferase</keyword>
<dbReference type="Gene3D" id="3.40.50.150">
    <property type="entry name" value="Vaccinia Virus protein VP39"/>
    <property type="match status" value="1"/>
</dbReference>
<sequence length="207" mass="22311">MEPNHPLLKRAYELAGDREEIRQLYADWAGTYEADTLDGMGYVGPAVAAEALAKALPKTGRVLDAGCGTGLAGLELAKHSAVQIDGVDLSAEMLKKAAEKNVYTSLGEADLTRPLDMPENSYDGVISVGVFTLGHVPPQSLEHLARVAKPGAPMVVTVHEGVWDKEAYPTQLARLKEAGVIRGYTVDKAFYHEKENYTCKLCVLEAA</sequence>
<dbReference type="GO" id="GO:0032259">
    <property type="term" value="P:methylation"/>
    <property type="evidence" value="ECO:0007669"/>
    <property type="project" value="UniProtKB-KW"/>
</dbReference>
<feature type="domain" description="Methyltransferase" evidence="1">
    <location>
        <begin position="62"/>
        <end position="151"/>
    </location>
</feature>
<dbReference type="PANTHER" id="PTHR43591">
    <property type="entry name" value="METHYLTRANSFERASE"/>
    <property type="match status" value="1"/>
</dbReference>
<evidence type="ECO:0000313" key="3">
    <source>
        <dbReference type="Proteomes" id="UP000185783"/>
    </source>
</evidence>
<dbReference type="InterPro" id="IPR041698">
    <property type="entry name" value="Methyltransf_25"/>
</dbReference>
<dbReference type="InterPro" id="IPR029063">
    <property type="entry name" value="SAM-dependent_MTases_sf"/>
</dbReference>
<protein>
    <submittedName>
        <fullName evidence="2">Methyltransferase type 11</fullName>
    </submittedName>
</protein>
<keyword evidence="2" id="KW-0489">Methyltransferase</keyword>
<dbReference type="EMBL" id="LVVZ01000016">
    <property type="protein sequence ID" value="OKL43883.1"/>
    <property type="molecule type" value="Genomic_DNA"/>
</dbReference>
<keyword evidence="3" id="KW-1185">Reference proteome</keyword>
<dbReference type="GO" id="GO:0008168">
    <property type="term" value="F:methyltransferase activity"/>
    <property type="evidence" value="ECO:0007669"/>
    <property type="project" value="UniProtKB-KW"/>
</dbReference>
<dbReference type="STRING" id="197461.A3843_11235"/>
<dbReference type="OrthoDB" id="9807911at2"/>
<dbReference type="CDD" id="cd02440">
    <property type="entry name" value="AdoMet_MTases"/>
    <property type="match status" value="1"/>
</dbReference>
<reference evidence="2 3" key="1">
    <citation type="submission" date="2016-03" db="EMBL/GenBank/DDBJ databases">
        <title>Genome sequence of Nesiotobacter sp. nov., a moderately halophilic alphaproteobacterium isolated from the Yellow Sea, China.</title>
        <authorList>
            <person name="Zhang G."/>
            <person name="Zhang R."/>
        </authorList>
    </citation>
    <scope>NUCLEOTIDE SEQUENCE [LARGE SCALE GENOMIC DNA]</scope>
    <source>
        <strain evidence="2 3">WB1-6</strain>
    </source>
</reference>
<dbReference type="AlphaFoldDB" id="A0A1U7JGL3"/>
<dbReference type="Pfam" id="PF13649">
    <property type="entry name" value="Methyltransf_25"/>
    <property type="match status" value="1"/>
</dbReference>
<proteinExistence type="predicted"/>